<accession>A0A3M9X2U9</accession>
<feature type="region of interest" description="Disordered" evidence="1">
    <location>
        <begin position="75"/>
        <end position="98"/>
    </location>
</feature>
<name>A0A3M9X2U9_9HYPH</name>
<evidence type="ECO:0000313" key="3">
    <source>
        <dbReference type="Proteomes" id="UP000275436"/>
    </source>
</evidence>
<dbReference type="AlphaFoldDB" id="A0A3M9X2U9"/>
<reference evidence="2 3" key="1">
    <citation type="journal article" date="2018" name="Mol. Plant Microbe Interact.">
        <title>Taxonomically Different Co-Microsymbionts of a Relict Legume, Oxytropis popoviana, Have Complementary Sets of Symbiotic Genes and Together Increase the Efficiency of Plant Nodulation.</title>
        <authorList>
            <person name="Safronova V."/>
            <person name="Belimov A."/>
            <person name="Sazanova A."/>
            <person name="Chirak E."/>
            <person name="Verkhozina A."/>
            <person name="Kuznetsova I."/>
            <person name="Andronov E."/>
            <person name="Puhalsky J."/>
            <person name="Tikhonovich I."/>
        </authorList>
    </citation>
    <scope>NUCLEOTIDE SEQUENCE [LARGE SCALE GENOMIC DNA]</scope>
    <source>
        <strain evidence="2 3">Opo-235</strain>
    </source>
</reference>
<comment type="caution">
    <text evidence="2">The sequence shown here is derived from an EMBL/GenBank/DDBJ whole genome shotgun (WGS) entry which is preliminary data.</text>
</comment>
<dbReference type="Proteomes" id="UP000275436">
    <property type="component" value="Unassembled WGS sequence"/>
</dbReference>
<protein>
    <submittedName>
        <fullName evidence="2">Uncharacterized protein</fullName>
    </submittedName>
</protein>
<evidence type="ECO:0000256" key="1">
    <source>
        <dbReference type="SAM" id="MobiDB-lite"/>
    </source>
</evidence>
<organism evidence="2 3">
    <name type="scientific">Mesorhizobium japonicum</name>
    <dbReference type="NCBI Taxonomy" id="2066070"/>
    <lineage>
        <taxon>Bacteria</taxon>
        <taxon>Pseudomonadati</taxon>
        <taxon>Pseudomonadota</taxon>
        <taxon>Alphaproteobacteria</taxon>
        <taxon>Hyphomicrobiales</taxon>
        <taxon>Phyllobacteriaceae</taxon>
        <taxon>Mesorhizobium</taxon>
    </lineage>
</organism>
<dbReference type="EMBL" id="QKOD01000011">
    <property type="protein sequence ID" value="RNJ42354.1"/>
    <property type="molecule type" value="Genomic_DNA"/>
</dbReference>
<evidence type="ECO:0000313" key="2">
    <source>
        <dbReference type="EMBL" id="RNJ42354.1"/>
    </source>
</evidence>
<proteinExistence type="predicted"/>
<sequence length="98" mass="10585">MPMPRFRFETTGFDQTTVSEEELASSDLASPRAIEKARSALFAGSPTGPDQSGSVTRVYDEAGYLVATVNFSDVVHDNSERQTISDPPTEEPGVMRSG</sequence>
<gene>
    <name evidence="2" type="ORF">DNR46_28510</name>
</gene>